<sequence length="122" mass="12864">MFGYINLVVGLVLFAGLGAFMATAIRNNTLVRNEALGIRTKATLASDAAWRAGHEAARPYLHGVVVVGLVGAGVSLAALPFALSDGEFVQWGLYALPVVSFVIQIMMFIWSAQKANAAAKTV</sequence>
<protein>
    <recommendedName>
        <fullName evidence="4">SdpI/YhfL protein family protein</fullName>
    </recommendedName>
</protein>
<dbReference type="RefSeq" id="WP_277105293.1">
    <property type="nucleotide sequence ID" value="NZ_BAAAJS010000024.1"/>
</dbReference>
<evidence type="ECO:0000313" key="2">
    <source>
        <dbReference type="EMBL" id="MDR7354688.1"/>
    </source>
</evidence>
<feature type="transmembrane region" description="Helical" evidence="1">
    <location>
        <begin position="88"/>
        <end position="110"/>
    </location>
</feature>
<comment type="caution">
    <text evidence="2">The sequence shown here is derived from an EMBL/GenBank/DDBJ whole genome shotgun (WGS) entry which is preliminary data.</text>
</comment>
<reference evidence="2 3" key="1">
    <citation type="submission" date="2023-07" db="EMBL/GenBank/DDBJ databases">
        <title>Sequencing the genomes of 1000 actinobacteria strains.</title>
        <authorList>
            <person name="Klenk H.-P."/>
        </authorList>
    </citation>
    <scope>NUCLEOTIDE SEQUENCE [LARGE SCALE GENOMIC DNA]</scope>
    <source>
        <strain evidence="2 3">DSM 44508</strain>
    </source>
</reference>
<dbReference type="InterPro" id="IPR025962">
    <property type="entry name" value="SdpI/YhfL"/>
</dbReference>
<feature type="transmembrane region" description="Helical" evidence="1">
    <location>
        <begin position="60"/>
        <end position="82"/>
    </location>
</feature>
<keyword evidence="1" id="KW-0472">Membrane</keyword>
<keyword evidence="1" id="KW-1133">Transmembrane helix</keyword>
<evidence type="ECO:0000313" key="3">
    <source>
        <dbReference type="Proteomes" id="UP001183619"/>
    </source>
</evidence>
<proteinExistence type="predicted"/>
<name>A0ABU2BAB2_9CORY</name>
<evidence type="ECO:0008006" key="4">
    <source>
        <dbReference type="Google" id="ProtNLM"/>
    </source>
</evidence>
<organism evidence="2 3">
    <name type="scientific">Corynebacterium felinum</name>
    <dbReference type="NCBI Taxonomy" id="131318"/>
    <lineage>
        <taxon>Bacteria</taxon>
        <taxon>Bacillati</taxon>
        <taxon>Actinomycetota</taxon>
        <taxon>Actinomycetes</taxon>
        <taxon>Mycobacteriales</taxon>
        <taxon>Corynebacteriaceae</taxon>
        <taxon>Corynebacterium</taxon>
    </lineage>
</organism>
<feature type="transmembrane region" description="Helical" evidence="1">
    <location>
        <begin position="6"/>
        <end position="25"/>
    </location>
</feature>
<dbReference type="Pfam" id="PF13630">
    <property type="entry name" value="SdpI"/>
    <property type="match status" value="1"/>
</dbReference>
<keyword evidence="3" id="KW-1185">Reference proteome</keyword>
<gene>
    <name evidence="2" type="ORF">J2S37_001226</name>
</gene>
<dbReference type="Proteomes" id="UP001183619">
    <property type="component" value="Unassembled WGS sequence"/>
</dbReference>
<evidence type="ECO:0000256" key="1">
    <source>
        <dbReference type="SAM" id="Phobius"/>
    </source>
</evidence>
<accession>A0ABU2BAB2</accession>
<keyword evidence="1" id="KW-0812">Transmembrane</keyword>
<dbReference type="EMBL" id="JAVDYF010000001">
    <property type="protein sequence ID" value="MDR7354688.1"/>
    <property type="molecule type" value="Genomic_DNA"/>
</dbReference>